<dbReference type="EMBL" id="QHHQ01000003">
    <property type="protein sequence ID" value="RAI00872.1"/>
    <property type="molecule type" value="Genomic_DNA"/>
</dbReference>
<dbReference type="Proteomes" id="UP000249590">
    <property type="component" value="Unassembled WGS sequence"/>
</dbReference>
<accession>A0A8B2NQC5</accession>
<proteinExistence type="predicted"/>
<comment type="caution">
    <text evidence="2">The sequence shown here is derived from an EMBL/GenBank/DDBJ whole genome shotgun (WGS) entry which is preliminary data.</text>
</comment>
<sequence length="69" mass="6908">MATEVTPKLISPAGPGALWTGVDGGGSCRSHGSATPPRSPVPCSSVGVDRVGVAQIWNPPATSRTPPVM</sequence>
<evidence type="ECO:0000313" key="2">
    <source>
        <dbReference type="EMBL" id="RAI00872.1"/>
    </source>
</evidence>
<gene>
    <name evidence="2" type="ORF">DLJ53_16705</name>
</gene>
<dbReference type="AlphaFoldDB" id="A0A8B2NQC5"/>
<reference evidence="2 3" key="1">
    <citation type="submission" date="2018-05" db="EMBL/GenBank/DDBJ databases">
        <title>Acuticoccus sediminis sp. nov., isolated from deep-sea sediment of Indian Ocean.</title>
        <authorList>
            <person name="Liu X."/>
            <person name="Lai Q."/>
            <person name="Du Y."/>
            <person name="Sun F."/>
            <person name="Zhang X."/>
            <person name="Wang S."/>
            <person name="Shao Z."/>
        </authorList>
    </citation>
    <scope>NUCLEOTIDE SEQUENCE [LARGE SCALE GENOMIC DNA]</scope>
    <source>
        <strain evidence="2 3">PTG4-2</strain>
    </source>
</reference>
<feature type="region of interest" description="Disordered" evidence="1">
    <location>
        <begin position="1"/>
        <end position="43"/>
    </location>
</feature>
<name>A0A8B2NQC5_9HYPH</name>
<evidence type="ECO:0000313" key="3">
    <source>
        <dbReference type="Proteomes" id="UP000249590"/>
    </source>
</evidence>
<organism evidence="2 3">
    <name type="scientific">Acuticoccus sediminis</name>
    <dbReference type="NCBI Taxonomy" id="2184697"/>
    <lineage>
        <taxon>Bacteria</taxon>
        <taxon>Pseudomonadati</taxon>
        <taxon>Pseudomonadota</taxon>
        <taxon>Alphaproteobacteria</taxon>
        <taxon>Hyphomicrobiales</taxon>
        <taxon>Amorphaceae</taxon>
        <taxon>Acuticoccus</taxon>
    </lineage>
</organism>
<keyword evidence="3" id="KW-1185">Reference proteome</keyword>
<evidence type="ECO:0000256" key="1">
    <source>
        <dbReference type="SAM" id="MobiDB-lite"/>
    </source>
</evidence>
<protein>
    <submittedName>
        <fullName evidence="2">Uncharacterized protein</fullName>
    </submittedName>
</protein>